<accession>A0AAE3F502</accession>
<name>A0AAE3F502_9FIRM</name>
<dbReference type="Proteomes" id="UP001199915">
    <property type="component" value="Unassembled WGS sequence"/>
</dbReference>
<reference evidence="1" key="1">
    <citation type="submission" date="2022-01" db="EMBL/GenBank/DDBJ databases">
        <title>Collection of gut derived symbiotic bacterial strains cultured from healthy donors.</title>
        <authorList>
            <person name="Lin H."/>
            <person name="Kohout C."/>
            <person name="Waligurski E."/>
            <person name="Pamer E.G."/>
        </authorList>
    </citation>
    <scope>NUCLEOTIDE SEQUENCE</scope>
    <source>
        <strain evidence="1">DFI.5.49</strain>
    </source>
</reference>
<gene>
    <name evidence="1" type="ORF">L0N21_18075</name>
</gene>
<dbReference type="RefSeq" id="WP_207717855.1">
    <property type="nucleotide sequence ID" value="NZ_JAAINI010000024.1"/>
</dbReference>
<organism evidence="1 2">
    <name type="scientific">Fusicatenibacter saccharivorans</name>
    <dbReference type="NCBI Taxonomy" id="1150298"/>
    <lineage>
        <taxon>Bacteria</taxon>
        <taxon>Bacillati</taxon>
        <taxon>Bacillota</taxon>
        <taxon>Clostridia</taxon>
        <taxon>Lachnospirales</taxon>
        <taxon>Lachnospiraceae</taxon>
        <taxon>Fusicatenibacter</taxon>
    </lineage>
</organism>
<evidence type="ECO:0000313" key="2">
    <source>
        <dbReference type="Proteomes" id="UP001199915"/>
    </source>
</evidence>
<proteinExistence type="predicted"/>
<protein>
    <submittedName>
        <fullName evidence="1">Uncharacterized protein</fullName>
    </submittedName>
</protein>
<comment type="caution">
    <text evidence="1">The sequence shown here is derived from an EMBL/GenBank/DDBJ whole genome shotgun (WGS) entry which is preliminary data.</text>
</comment>
<feature type="non-terminal residue" evidence="1">
    <location>
        <position position="1"/>
    </location>
</feature>
<evidence type="ECO:0000313" key="1">
    <source>
        <dbReference type="EMBL" id="MCG4767383.1"/>
    </source>
</evidence>
<dbReference type="EMBL" id="JAKNFS010000062">
    <property type="protein sequence ID" value="MCG4767383.1"/>
    <property type="molecule type" value="Genomic_DNA"/>
</dbReference>
<dbReference type="AlphaFoldDB" id="A0AAE3F502"/>
<sequence>IFRWKMFWRTETVTACTTCQHNLMRFWRIEICHITDIYEKQKDYSVLKNEEKYMIEKVYDDNTLSFKEKGLYTAIYLNETMNVDQLVESGKDKADAVRSGLKKLIEKQYIKKSVVREKNGNFVTVYYQVIE</sequence>